<keyword evidence="2" id="KW-1185">Reference proteome</keyword>
<sequence length="96" mass="10697">MKDVIVLSHPSINLSFLHFLNGNSKMNPCIISPLQPPIKCQNARKFFFSEPFLNGIIPSSPAVVSTWPTQNGKGFVPTSLSSVLLEEKGYNMQWSF</sequence>
<proteinExistence type="predicted"/>
<organism evidence="1 2">
    <name type="scientific">Nephila pilipes</name>
    <name type="common">Giant wood spider</name>
    <name type="synonym">Nephila maculata</name>
    <dbReference type="NCBI Taxonomy" id="299642"/>
    <lineage>
        <taxon>Eukaryota</taxon>
        <taxon>Metazoa</taxon>
        <taxon>Ecdysozoa</taxon>
        <taxon>Arthropoda</taxon>
        <taxon>Chelicerata</taxon>
        <taxon>Arachnida</taxon>
        <taxon>Araneae</taxon>
        <taxon>Araneomorphae</taxon>
        <taxon>Entelegynae</taxon>
        <taxon>Araneoidea</taxon>
        <taxon>Nephilidae</taxon>
        <taxon>Nephila</taxon>
    </lineage>
</organism>
<dbReference type="AlphaFoldDB" id="A0A8X6UA64"/>
<accession>A0A8X6UA64</accession>
<gene>
    <name evidence="1" type="ORF">NPIL_40191</name>
</gene>
<protein>
    <submittedName>
        <fullName evidence="1">Uncharacterized protein</fullName>
    </submittedName>
</protein>
<evidence type="ECO:0000313" key="2">
    <source>
        <dbReference type="Proteomes" id="UP000887013"/>
    </source>
</evidence>
<dbReference type="EMBL" id="BMAW01121985">
    <property type="protein sequence ID" value="GFT96762.1"/>
    <property type="molecule type" value="Genomic_DNA"/>
</dbReference>
<name>A0A8X6UA64_NEPPI</name>
<reference evidence="1" key="1">
    <citation type="submission" date="2020-08" db="EMBL/GenBank/DDBJ databases">
        <title>Multicomponent nature underlies the extraordinary mechanical properties of spider dragline silk.</title>
        <authorList>
            <person name="Kono N."/>
            <person name="Nakamura H."/>
            <person name="Mori M."/>
            <person name="Yoshida Y."/>
            <person name="Ohtoshi R."/>
            <person name="Malay A.D."/>
            <person name="Moran D.A.P."/>
            <person name="Tomita M."/>
            <person name="Numata K."/>
            <person name="Arakawa K."/>
        </authorList>
    </citation>
    <scope>NUCLEOTIDE SEQUENCE</scope>
</reference>
<dbReference type="OrthoDB" id="10425423at2759"/>
<dbReference type="Proteomes" id="UP000887013">
    <property type="component" value="Unassembled WGS sequence"/>
</dbReference>
<comment type="caution">
    <text evidence="1">The sequence shown here is derived from an EMBL/GenBank/DDBJ whole genome shotgun (WGS) entry which is preliminary data.</text>
</comment>
<evidence type="ECO:0000313" key="1">
    <source>
        <dbReference type="EMBL" id="GFT96762.1"/>
    </source>
</evidence>